<keyword evidence="4" id="KW-0472">Membrane</keyword>
<name>A0A8S1E000_9INSE</name>
<reference evidence="5 6" key="1">
    <citation type="submission" date="2020-04" db="EMBL/GenBank/DDBJ databases">
        <authorList>
            <person name="Alioto T."/>
            <person name="Alioto T."/>
            <person name="Gomez Garrido J."/>
        </authorList>
    </citation>
    <scope>NUCLEOTIDE SEQUENCE [LARGE SCALE GENOMIC DNA]</scope>
</reference>
<evidence type="ECO:0008006" key="7">
    <source>
        <dbReference type="Google" id="ProtNLM"/>
    </source>
</evidence>
<proteinExistence type="inferred from homology"/>
<dbReference type="PANTHER" id="PTHR10009:SF18">
    <property type="entry name" value="PROTEIN YELLOW-LIKE PROTEIN"/>
    <property type="match status" value="1"/>
</dbReference>
<feature type="transmembrane region" description="Helical" evidence="4">
    <location>
        <begin position="51"/>
        <end position="71"/>
    </location>
</feature>
<evidence type="ECO:0000256" key="2">
    <source>
        <dbReference type="ARBA" id="ARBA00009127"/>
    </source>
</evidence>
<dbReference type="SUPFAM" id="SSF63829">
    <property type="entry name" value="Calcium-dependent phosphotriesterase"/>
    <property type="match status" value="1"/>
</dbReference>
<sequence length="386" mass="42914">MLTEKTNKQFCVSKLGAKFLILTTHIFIFRSETTQLLDLLTKSGKMNWPSLIVAVLLGVSAASAFSFTLVYEWSEAEFFGAAKNAKNDAGPIVPSSMVVYGDRIFFGFPNSSSRGLPRVAYAWLPGANNAENHLSTRLYRLQTDKIGANCHAVQGVIDLKTDELGRLWVLDGGSRNCQPTFRIFDLKNNDSLIQVHPLAGNPRNIINVMSVDVLNDTFSLVSEWSSEFFIFALKANKTRTIDTKTGPFSKGQDGVKDAAWMIISPQNNLLGYACSFQCHEIFFVDDTKKPISVTPIGTLSSDSKGMLMDKNGVLYFVHEKEKCVTAWDTKIPFNEEMLHKFETDVDSIIYTLDGADNLWLLSHDASSSRFFLHRGSNSTDVANSTN</sequence>
<organism evidence="5 6">
    <name type="scientific">Cloeon dipterum</name>
    <dbReference type="NCBI Taxonomy" id="197152"/>
    <lineage>
        <taxon>Eukaryota</taxon>
        <taxon>Metazoa</taxon>
        <taxon>Ecdysozoa</taxon>
        <taxon>Arthropoda</taxon>
        <taxon>Hexapoda</taxon>
        <taxon>Insecta</taxon>
        <taxon>Pterygota</taxon>
        <taxon>Palaeoptera</taxon>
        <taxon>Ephemeroptera</taxon>
        <taxon>Pisciforma</taxon>
        <taxon>Baetidae</taxon>
        <taxon>Cloeon</taxon>
    </lineage>
</organism>
<dbReference type="AlphaFoldDB" id="A0A8S1E000"/>
<evidence type="ECO:0000313" key="6">
    <source>
        <dbReference type="Proteomes" id="UP000494165"/>
    </source>
</evidence>
<evidence type="ECO:0000256" key="4">
    <source>
        <dbReference type="SAM" id="Phobius"/>
    </source>
</evidence>
<accession>A0A8S1E000</accession>
<keyword evidence="3" id="KW-0964">Secreted</keyword>
<evidence type="ECO:0000256" key="3">
    <source>
        <dbReference type="ARBA" id="ARBA00022525"/>
    </source>
</evidence>
<comment type="subcellular location">
    <subcellularLocation>
        <location evidence="1">Secreted</location>
    </subcellularLocation>
</comment>
<protein>
    <recommendedName>
        <fullName evidence="7">Bee-milk protein</fullName>
    </recommendedName>
</protein>
<dbReference type="OrthoDB" id="6624404at2759"/>
<comment type="similarity">
    <text evidence="2">Belongs to the major royal jelly protein family.</text>
</comment>
<dbReference type="Pfam" id="PF03022">
    <property type="entry name" value="MRJP"/>
    <property type="match status" value="1"/>
</dbReference>
<comment type="caution">
    <text evidence="5">The sequence shown here is derived from an EMBL/GenBank/DDBJ whole genome shotgun (WGS) entry which is preliminary data.</text>
</comment>
<keyword evidence="4" id="KW-1133">Transmembrane helix</keyword>
<evidence type="ECO:0000256" key="1">
    <source>
        <dbReference type="ARBA" id="ARBA00004613"/>
    </source>
</evidence>
<dbReference type="InterPro" id="IPR017996">
    <property type="entry name" value="MRJP/yellow-related"/>
</dbReference>
<dbReference type="PANTHER" id="PTHR10009">
    <property type="entry name" value="PROTEIN YELLOW-RELATED"/>
    <property type="match status" value="1"/>
</dbReference>
<dbReference type="EMBL" id="CADEPI010000588">
    <property type="protein sequence ID" value="CAB3387556.1"/>
    <property type="molecule type" value="Genomic_DNA"/>
</dbReference>
<gene>
    <name evidence="5" type="ORF">CLODIP_2_CD09551</name>
</gene>
<keyword evidence="4" id="KW-0812">Transmembrane</keyword>
<keyword evidence="6" id="KW-1185">Reference proteome</keyword>
<dbReference type="Gene3D" id="2.120.10.30">
    <property type="entry name" value="TolB, C-terminal domain"/>
    <property type="match status" value="1"/>
</dbReference>
<evidence type="ECO:0000313" key="5">
    <source>
        <dbReference type="EMBL" id="CAB3387556.1"/>
    </source>
</evidence>
<dbReference type="GO" id="GO:0005576">
    <property type="term" value="C:extracellular region"/>
    <property type="evidence" value="ECO:0007669"/>
    <property type="project" value="UniProtKB-SubCell"/>
</dbReference>
<dbReference type="Proteomes" id="UP000494165">
    <property type="component" value="Unassembled WGS sequence"/>
</dbReference>
<dbReference type="InterPro" id="IPR011042">
    <property type="entry name" value="6-blade_b-propeller_TolB-like"/>
</dbReference>